<accession>A0A164S0X2</accession>
<name>A0A164S0X2_9CRUS</name>
<gene>
    <name evidence="2" type="ORF">APZ42_026717</name>
</gene>
<dbReference type="EMBL" id="LRGB01002117">
    <property type="protein sequence ID" value="KZS09132.1"/>
    <property type="molecule type" value="Genomic_DNA"/>
</dbReference>
<protein>
    <submittedName>
        <fullName evidence="2">Uncharacterized protein</fullName>
    </submittedName>
</protein>
<comment type="caution">
    <text evidence="2">The sequence shown here is derived from an EMBL/GenBank/DDBJ whole genome shotgun (WGS) entry which is preliminary data.</text>
</comment>
<reference evidence="2 3" key="1">
    <citation type="submission" date="2016-03" db="EMBL/GenBank/DDBJ databases">
        <title>EvidentialGene: Evidence-directed Construction of Genes on Genomes.</title>
        <authorList>
            <person name="Gilbert D.G."/>
            <person name="Choi J.-H."/>
            <person name="Mockaitis K."/>
            <person name="Colbourne J."/>
            <person name="Pfrender M."/>
        </authorList>
    </citation>
    <scope>NUCLEOTIDE SEQUENCE [LARGE SCALE GENOMIC DNA]</scope>
    <source>
        <strain evidence="2 3">Xinb3</strain>
        <tissue evidence="2">Complete organism</tissue>
    </source>
</reference>
<feature type="compositionally biased region" description="Polar residues" evidence="1">
    <location>
        <begin position="29"/>
        <end position="49"/>
    </location>
</feature>
<evidence type="ECO:0000256" key="1">
    <source>
        <dbReference type="SAM" id="MobiDB-lite"/>
    </source>
</evidence>
<organism evidence="2 3">
    <name type="scientific">Daphnia magna</name>
    <dbReference type="NCBI Taxonomy" id="35525"/>
    <lineage>
        <taxon>Eukaryota</taxon>
        <taxon>Metazoa</taxon>
        <taxon>Ecdysozoa</taxon>
        <taxon>Arthropoda</taxon>
        <taxon>Crustacea</taxon>
        <taxon>Branchiopoda</taxon>
        <taxon>Diplostraca</taxon>
        <taxon>Cladocera</taxon>
        <taxon>Anomopoda</taxon>
        <taxon>Daphniidae</taxon>
        <taxon>Daphnia</taxon>
    </lineage>
</organism>
<dbReference type="AlphaFoldDB" id="A0A164S0X2"/>
<proteinExistence type="predicted"/>
<sequence>MPHKRNLSLLETSTQKRNHFSQGRRGRQANWNTTSFSTNQPNLNDSSPT</sequence>
<keyword evidence="3" id="KW-1185">Reference proteome</keyword>
<evidence type="ECO:0000313" key="3">
    <source>
        <dbReference type="Proteomes" id="UP000076858"/>
    </source>
</evidence>
<dbReference type="Proteomes" id="UP000076858">
    <property type="component" value="Unassembled WGS sequence"/>
</dbReference>
<evidence type="ECO:0000313" key="2">
    <source>
        <dbReference type="EMBL" id="KZS09132.1"/>
    </source>
</evidence>
<feature type="compositionally biased region" description="Basic residues" evidence="1">
    <location>
        <begin position="16"/>
        <end position="27"/>
    </location>
</feature>
<feature type="region of interest" description="Disordered" evidence="1">
    <location>
        <begin position="1"/>
        <end position="49"/>
    </location>
</feature>